<keyword evidence="1" id="KW-0812">Transmembrane</keyword>
<dbReference type="AlphaFoldDB" id="S1NF72"/>
<dbReference type="Pfam" id="PF05569">
    <property type="entry name" value="Peptidase_M56"/>
    <property type="match status" value="1"/>
</dbReference>
<keyword evidence="1" id="KW-1133">Transmembrane helix</keyword>
<dbReference type="eggNOG" id="COG4219">
    <property type="taxonomic scope" value="Bacteria"/>
</dbReference>
<gene>
    <name evidence="3" type="ORF">I568_00362</name>
</gene>
<dbReference type="CDD" id="cd07341">
    <property type="entry name" value="M56_BlaR1_MecR1_like"/>
    <property type="match status" value="1"/>
</dbReference>
<dbReference type="RefSeq" id="WP_016183006.1">
    <property type="nucleotide sequence ID" value="NZ_JXKI01000009.1"/>
</dbReference>
<feature type="transmembrane region" description="Helical" evidence="1">
    <location>
        <begin position="86"/>
        <end position="107"/>
    </location>
</feature>
<feature type="transmembrane region" description="Helical" evidence="1">
    <location>
        <begin position="39"/>
        <end position="57"/>
    </location>
</feature>
<organism evidence="3 4">
    <name type="scientific">Enterococcus columbae DSM 7374 = ATCC 51263</name>
    <dbReference type="NCBI Taxonomy" id="1121865"/>
    <lineage>
        <taxon>Bacteria</taxon>
        <taxon>Bacillati</taxon>
        <taxon>Bacillota</taxon>
        <taxon>Bacilli</taxon>
        <taxon>Lactobacillales</taxon>
        <taxon>Enterococcaceae</taxon>
        <taxon>Enterococcus</taxon>
    </lineage>
</organism>
<dbReference type="OrthoDB" id="9770467at2"/>
<dbReference type="EMBL" id="ASWJ01000002">
    <property type="protein sequence ID" value="EOW87697.1"/>
    <property type="molecule type" value="Genomic_DNA"/>
</dbReference>
<dbReference type="InterPro" id="IPR008756">
    <property type="entry name" value="Peptidase_M56"/>
</dbReference>
<evidence type="ECO:0000256" key="1">
    <source>
        <dbReference type="SAM" id="Phobius"/>
    </source>
</evidence>
<dbReference type="PANTHER" id="PTHR34978:SF3">
    <property type="entry name" value="SLR0241 PROTEIN"/>
    <property type="match status" value="1"/>
</dbReference>
<dbReference type="PANTHER" id="PTHR34978">
    <property type="entry name" value="POSSIBLE SENSOR-TRANSDUCER PROTEIN BLAR"/>
    <property type="match status" value="1"/>
</dbReference>
<feature type="domain" description="Peptidase M56" evidence="2">
    <location>
        <begin position="86"/>
        <end position="278"/>
    </location>
</feature>
<dbReference type="STRING" id="1121865.OMW_00844"/>
<evidence type="ECO:0000313" key="4">
    <source>
        <dbReference type="Proteomes" id="UP000014113"/>
    </source>
</evidence>
<feature type="transmembrane region" description="Helical" evidence="1">
    <location>
        <begin position="6"/>
        <end position="27"/>
    </location>
</feature>
<proteinExistence type="predicted"/>
<reference evidence="3 4" key="1">
    <citation type="submission" date="2013-03" db="EMBL/GenBank/DDBJ databases">
        <title>The Genome Sequence of Enterococcus columbae ATCC_51263 (PacBio/Illumina hybrid assembly).</title>
        <authorList>
            <consortium name="The Broad Institute Genomics Platform"/>
            <consortium name="The Broad Institute Genome Sequencing Center for Infectious Disease"/>
            <person name="Earl A."/>
            <person name="Russ C."/>
            <person name="Gilmore M."/>
            <person name="Surin D."/>
            <person name="Walker B."/>
            <person name="Young S."/>
            <person name="Zeng Q."/>
            <person name="Gargeya S."/>
            <person name="Fitzgerald M."/>
            <person name="Haas B."/>
            <person name="Abouelleil A."/>
            <person name="Allen A.W."/>
            <person name="Alvarado L."/>
            <person name="Arachchi H.M."/>
            <person name="Berlin A.M."/>
            <person name="Chapman S.B."/>
            <person name="Gainer-Dewar J."/>
            <person name="Goldberg J."/>
            <person name="Griggs A."/>
            <person name="Gujja S."/>
            <person name="Hansen M."/>
            <person name="Howarth C."/>
            <person name="Imamovic A."/>
            <person name="Ireland A."/>
            <person name="Larimer J."/>
            <person name="McCowan C."/>
            <person name="Murphy C."/>
            <person name="Pearson M."/>
            <person name="Poon T.W."/>
            <person name="Priest M."/>
            <person name="Roberts A."/>
            <person name="Saif S."/>
            <person name="Shea T."/>
            <person name="Sisk P."/>
            <person name="Sykes S."/>
            <person name="Wortman J."/>
            <person name="Nusbaum C."/>
            <person name="Birren B."/>
        </authorList>
    </citation>
    <scope>NUCLEOTIDE SEQUENCE [LARGE SCALE GENOMIC DNA]</scope>
    <source>
        <strain evidence="3 4">ATCC 51263</strain>
    </source>
</reference>
<keyword evidence="4" id="KW-1185">Reference proteome</keyword>
<accession>S1NF72</accession>
<name>S1NF72_9ENTE</name>
<evidence type="ECO:0000259" key="2">
    <source>
        <dbReference type="Pfam" id="PF05569"/>
    </source>
</evidence>
<dbReference type="InterPro" id="IPR052173">
    <property type="entry name" value="Beta-lactam_resp_regulator"/>
</dbReference>
<comment type="caution">
    <text evidence="3">The sequence shown here is derived from an EMBL/GenBank/DDBJ whole genome shotgun (WGS) entry which is preliminary data.</text>
</comment>
<feature type="transmembrane region" description="Helical" evidence="1">
    <location>
        <begin position="188"/>
        <end position="210"/>
    </location>
</feature>
<keyword evidence="1" id="KW-0472">Membrane</keyword>
<evidence type="ECO:0000313" key="3">
    <source>
        <dbReference type="EMBL" id="EOW87697.1"/>
    </source>
</evidence>
<dbReference type="Proteomes" id="UP000014113">
    <property type="component" value="Unassembled WGS sequence"/>
</dbReference>
<protein>
    <recommendedName>
        <fullName evidence="2">Peptidase M56 domain-containing protein</fullName>
    </recommendedName>
</protein>
<dbReference type="PATRIC" id="fig|1121865.3.peg.831"/>
<sequence>MIISFPAIFTSIITVSVLITVLSLILLINRYGVKLKYEYVLFISVVIIGRLIIPFEWKWTHTIPSKKIMPPIYNFFYQKIYNDIRLIHIFLIIWVIGSIYLTIKYLLNMKTLYALDKNFDNKLDEYKTIFSFLKDKKINGIYKLSNIQEPFVTNPFKPTIYLPNIDYTKEELAFILLHEAQHIKNKDLYIKILVQILIILYWWFPLIYVLRNIIDYILELRVDYQVTKNFEEKVKNQYLLALVTVTQKISETTHIKHYKTLKSQFTLRKESLLKKRINFFYNVANRKKYKLLIIIPAIFLILSLPSIVFEPSQISPEIQRKIDNNEYQTDETMKKRMYILQTADGKYYLVNKISQEKSTIQNINQPPFNQLKIIKEKTNN</sequence>